<dbReference type="Proteomes" id="UP000316291">
    <property type="component" value="Unassembled WGS sequence"/>
</dbReference>
<evidence type="ECO:0000313" key="2">
    <source>
        <dbReference type="EMBL" id="TWI62839.1"/>
    </source>
</evidence>
<dbReference type="GO" id="GO:0003677">
    <property type="term" value="F:DNA binding"/>
    <property type="evidence" value="ECO:0007669"/>
    <property type="project" value="UniProtKB-KW"/>
</dbReference>
<feature type="domain" description="HTH marR-type" evidence="1">
    <location>
        <begin position="1"/>
        <end position="129"/>
    </location>
</feature>
<accession>A0A562R191</accession>
<dbReference type="InterPro" id="IPR036390">
    <property type="entry name" value="WH_DNA-bd_sf"/>
</dbReference>
<dbReference type="GO" id="GO:0006950">
    <property type="term" value="P:response to stress"/>
    <property type="evidence" value="ECO:0007669"/>
    <property type="project" value="TreeGrafter"/>
</dbReference>
<dbReference type="EMBL" id="VLLA01000021">
    <property type="protein sequence ID" value="TWI62839.1"/>
    <property type="molecule type" value="Genomic_DNA"/>
</dbReference>
<dbReference type="InterPro" id="IPR036388">
    <property type="entry name" value="WH-like_DNA-bd_sf"/>
</dbReference>
<dbReference type="PRINTS" id="PR00598">
    <property type="entry name" value="HTHMARR"/>
</dbReference>
<protein>
    <submittedName>
        <fullName evidence="2">DNA-binding MarR family transcriptional regulator</fullName>
    </submittedName>
</protein>
<evidence type="ECO:0000259" key="1">
    <source>
        <dbReference type="PROSITE" id="PS50995"/>
    </source>
</evidence>
<dbReference type="SMART" id="SM00347">
    <property type="entry name" value="HTH_MARR"/>
    <property type="match status" value="1"/>
</dbReference>
<dbReference type="InterPro" id="IPR039422">
    <property type="entry name" value="MarR/SlyA-like"/>
</dbReference>
<dbReference type="SUPFAM" id="SSF46785">
    <property type="entry name" value="Winged helix' DNA-binding domain"/>
    <property type="match status" value="1"/>
</dbReference>
<dbReference type="PANTHER" id="PTHR33164">
    <property type="entry name" value="TRANSCRIPTIONAL REGULATOR, MARR FAMILY"/>
    <property type="match status" value="1"/>
</dbReference>
<keyword evidence="2" id="KW-0238">DNA-binding</keyword>
<sequence length="130" mass="14730">MSRIRQAQLLIFKDISRRLAVFEIGPSQFFVLSMIEANPGANQFAIAQTLSIDRAGIGRLVDHLERQGLVQRSASAVNRRYYVLYLTEAGTALLRRLRPAIAACETSIAERLGARRFQKMLRVLELMRDP</sequence>
<name>A0A562R191_9BRAD</name>
<dbReference type="AlphaFoldDB" id="A0A562R191"/>
<dbReference type="GO" id="GO:0003700">
    <property type="term" value="F:DNA-binding transcription factor activity"/>
    <property type="evidence" value="ECO:0007669"/>
    <property type="project" value="InterPro"/>
</dbReference>
<gene>
    <name evidence="2" type="ORF">IQ16_06587</name>
</gene>
<dbReference type="PANTHER" id="PTHR33164:SF89">
    <property type="entry name" value="MARR FAMILY REGULATORY PROTEIN"/>
    <property type="match status" value="1"/>
</dbReference>
<dbReference type="Pfam" id="PF12802">
    <property type="entry name" value="MarR_2"/>
    <property type="match status" value="1"/>
</dbReference>
<keyword evidence="3" id="KW-1185">Reference proteome</keyword>
<organism evidence="2 3">
    <name type="scientific">Bradyrhizobium huanghuaihaiense</name>
    <dbReference type="NCBI Taxonomy" id="990078"/>
    <lineage>
        <taxon>Bacteria</taxon>
        <taxon>Pseudomonadati</taxon>
        <taxon>Pseudomonadota</taxon>
        <taxon>Alphaproteobacteria</taxon>
        <taxon>Hyphomicrobiales</taxon>
        <taxon>Nitrobacteraceae</taxon>
        <taxon>Bradyrhizobium</taxon>
    </lineage>
</organism>
<comment type="caution">
    <text evidence="2">The sequence shown here is derived from an EMBL/GenBank/DDBJ whole genome shotgun (WGS) entry which is preliminary data.</text>
</comment>
<dbReference type="RefSeq" id="WP_244635970.1">
    <property type="nucleotide sequence ID" value="NZ_VLLA01000021.1"/>
</dbReference>
<dbReference type="Gene3D" id="1.10.10.10">
    <property type="entry name" value="Winged helix-like DNA-binding domain superfamily/Winged helix DNA-binding domain"/>
    <property type="match status" value="1"/>
</dbReference>
<evidence type="ECO:0000313" key="3">
    <source>
        <dbReference type="Proteomes" id="UP000316291"/>
    </source>
</evidence>
<reference evidence="2 3" key="1">
    <citation type="journal article" date="2015" name="Stand. Genomic Sci.">
        <title>Genomic Encyclopedia of Bacterial and Archaeal Type Strains, Phase III: the genomes of soil and plant-associated and newly described type strains.</title>
        <authorList>
            <person name="Whitman W.B."/>
            <person name="Woyke T."/>
            <person name="Klenk H.P."/>
            <person name="Zhou Y."/>
            <person name="Lilburn T.G."/>
            <person name="Beck B.J."/>
            <person name="De Vos P."/>
            <person name="Vandamme P."/>
            <person name="Eisen J.A."/>
            <person name="Garrity G."/>
            <person name="Hugenholtz P."/>
            <person name="Kyrpides N.C."/>
        </authorList>
    </citation>
    <scope>NUCLEOTIDE SEQUENCE [LARGE SCALE GENOMIC DNA]</scope>
    <source>
        <strain evidence="2 3">CGMCC 1.10948</strain>
    </source>
</reference>
<proteinExistence type="predicted"/>
<dbReference type="InterPro" id="IPR000835">
    <property type="entry name" value="HTH_MarR-typ"/>
</dbReference>
<dbReference type="PROSITE" id="PS50995">
    <property type="entry name" value="HTH_MARR_2"/>
    <property type="match status" value="1"/>
</dbReference>